<evidence type="ECO:0000256" key="1">
    <source>
        <dbReference type="ARBA" id="ARBA00001946"/>
    </source>
</evidence>
<dbReference type="Proteomes" id="UP001597214">
    <property type="component" value="Unassembled WGS sequence"/>
</dbReference>
<dbReference type="InterPro" id="IPR000086">
    <property type="entry name" value="NUDIX_hydrolase_dom"/>
</dbReference>
<feature type="domain" description="Nudix hydrolase" evidence="3">
    <location>
        <begin position="3"/>
        <end position="134"/>
    </location>
</feature>
<sequence>MYNTRIRAGCVIIQNNAILLVEFHDESGLHYNLPAGGVNDYEEIKSAAKREVKEETSIDVEVGELAFTYEFLDTVNKKHSLGLFFDCKVTGGTASLPTNPDPNQTGVKWISIDELDSIVLYPNIKKEIREFAEHKVTIPLLK</sequence>
<dbReference type="EMBL" id="JBHUEM010000007">
    <property type="protein sequence ID" value="MFD1736431.1"/>
    <property type="molecule type" value="Genomic_DNA"/>
</dbReference>
<accession>A0ABW4LNF3</accession>
<dbReference type="CDD" id="cd18880">
    <property type="entry name" value="NUDIX_ADPRase"/>
    <property type="match status" value="1"/>
</dbReference>
<keyword evidence="5" id="KW-1185">Reference proteome</keyword>
<keyword evidence="2" id="KW-0378">Hydrolase</keyword>
<evidence type="ECO:0000256" key="2">
    <source>
        <dbReference type="ARBA" id="ARBA00022801"/>
    </source>
</evidence>
<dbReference type="SUPFAM" id="SSF55811">
    <property type="entry name" value="Nudix"/>
    <property type="match status" value="1"/>
</dbReference>
<organism evidence="4 5">
    <name type="scientific">Bacillus salitolerans</name>
    <dbReference type="NCBI Taxonomy" id="1437434"/>
    <lineage>
        <taxon>Bacteria</taxon>
        <taxon>Bacillati</taxon>
        <taxon>Bacillota</taxon>
        <taxon>Bacilli</taxon>
        <taxon>Bacillales</taxon>
        <taxon>Bacillaceae</taxon>
        <taxon>Bacillus</taxon>
    </lineage>
</organism>
<dbReference type="RefSeq" id="WP_377927581.1">
    <property type="nucleotide sequence ID" value="NZ_JBHUEM010000007.1"/>
</dbReference>
<name>A0ABW4LNF3_9BACI</name>
<evidence type="ECO:0000259" key="3">
    <source>
        <dbReference type="PROSITE" id="PS51462"/>
    </source>
</evidence>
<reference evidence="5" key="1">
    <citation type="journal article" date="2019" name="Int. J. Syst. Evol. Microbiol.">
        <title>The Global Catalogue of Microorganisms (GCM) 10K type strain sequencing project: providing services to taxonomists for standard genome sequencing and annotation.</title>
        <authorList>
            <consortium name="The Broad Institute Genomics Platform"/>
            <consortium name="The Broad Institute Genome Sequencing Center for Infectious Disease"/>
            <person name="Wu L."/>
            <person name="Ma J."/>
        </authorList>
    </citation>
    <scope>NUCLEOTIDE SEQUENCE [LARGE SCALE GENOMIC DNA]</scope>
    <source>
        <strain evidence="5">CCUG 49339</strain>
    </source>
</reference>
<proteinExistence type="predicted"/>
<dbReference type="InterPro" id="IPR015797">
    <property type="entry name" value="NUDIX_hydrolase-like_dom_sf"/>
</dbReference>
<dbReference type="PANTHER" id="PTHR43046:SF14">
    <property type="entry name" value="MUTT_NUDIX FAMILY PROTEIN"/>
    <property type="match status" value="1"/>
</dbReference>
<gene>
    <name evidence="4" type="ORF">ACFSCX_07625</name>
</gene>
<dbReference type="Pfam" id="PF00293">
    <property type="entry name" value="NUDIX"/>
    <property type="match status" value="1"/>
</dbReference>
<comment type="caution">
    <text evidence="4">The sequence shown here is derived from an EMBL/GenBank/DDBJ whole genome shotgun (WGS) entry which is preliminary data.</text>
</comment>
<evidence type="ECO:0000313" key="5">
    <source>
        <dbReference type="Proteomes" id="UP001597214"/>
    </source>
</evidence>
<comment type="cofactor">
    <cofactor evidence="1">
        <name>Mg(2+)</name>
        <dbReference type="ChEBI" id="CHEBI:18420"/>
    </cofactor>
</comment>
<dbReference type="PROSITE" id="PS51462">
    <property type="entry name" value="NUDIX"/>
    <property type="match status" value="1"/>
</dbReference>
<protein>
    <submittedName>
        <fullName evidence="4">NUDIX domain-containing protein</fullName>
    </submittedName>
</protein>
<dbReference type="PANTHER" id="PTHR43046">
    <property type="entry name" value="GDP-MANNOSE MANNOSYL HYDROLASE"/>
    <property type="match status" value="1"/>
</dbReference>
<evidence type="ECO:0000313" key="4">
    <source>
        <dbReference type="EMBL" id="MFD1736431.1"/>
    </source>
</evidence>
<dbReference type="Gene3D" id="3.90.79.10">
    <property type="entry name" value="Nucleoside Triphosphate Pyrophosphohydrolase"/>
    <property type="match status" value="1"/>
</dbReference>